<dbReference type="PROSITE" id="PS50106">
    <property type="entry name" value="PDZ"/>
    <property type="match status" value="2"/>
</dbReference>
<evidence type="ECO:0000256" key="10">
    <source>
        <dbReference type="SAM" id="MobiDB-lite"/>
    </source>
</evidence>
<dbReference type="Proteomes" id="UP001628193">
    <property type="component" value="Unassembled WGS sequence"/>
</dbReference>
<dbReference type="EC" id="3.4.21.-" evidence="13"/>
<gene>
    <name evidence="13" type="primary">mamE</name>
    <name evidence="13" type="ORF">SIID45300_02201</name>
</gene>
<dbReference type="SUPFAM" id="SSF50494">
    <property type="entry name" value="Trypsin-like serine proteases"/>
    <property type="match status" value="1"/>
</dbReference>
<evidence type="ECO:0000256" key="8">
    <source>
        <dbReference type="ARBA" id="ARBA00023004"/>
    </source>
</evidence>
<dbReference type="GO" id="GO:0016787">
    <property type="term" value="F:hydrolase activity"/>
    <property type="evidence" value="ECO:0007669"/>
    <property type="project" value="UniProtKB-KW"/>
</dbReference>
<keyword evidence="14" id="KW-1185">Reference proteome</keyword>
<sequence>MFSSKSVECGLQYRKYLYILGAMAVLGLIGSYWYLNYFLDEIGIDSEKAIALTRGVGQRGVQAIAELPGTPVQSAPAFLGAQGQQAGLVWPQPLFQNPAPSPADQESFSTVVRSILPSVVNVSTQNRSLTMPNTMPMSTPAAAQPNAAQPANVATQTGPDGLKFASPFSGVAMESIGSGVIVSADGYIVSNFHVVENSQNVFVTVFGSFGMQRYPADVVRLDPSRDLVLLKINVPIPLQPAPLGNSDLLAVGDPVITVGCPFGLDQTVSKGIVSGARKAVTIEGTIHKDLLQTDAAINQGNSGGPLVSRYGYVVGINTAIYSPTQAFSGVGFAVPVNSVKEFIAEVLSIPEVTPAMTQPGWLGQGRTVAATTRVGPPPIPVNAVAPHGDRGACENCHVILRSGQPVNQPIGSQTAPGGANGVNISLNAPQSAAPGAGAIGGGVGANAVGANGMSAGNPATAPGTSNAVGSANGSAQTVAVQSPILGAEFRPLDDTLIKRFQPPYSTGVFLQSMQPDSLAETGGLQTGDIVFKINGRWVRNSDELQQRLQEIPTGDKARFSLVRKRQRMDVTLTMNPQPVNVAPAIAPAAEPMPQPVAPGLPPADPAKNKAKTNAKTGQPKPPTEFEWFGMELQPIQKAAVTKNPSLKNKQGALVQEVDPGLQAEMAGIRANDIVVAINGNPVGSNADLDKAIKASATAKTILLDVERNGKRMFVTLQ</sequence>
<evidence type="ECO:0000256" key="6">
    <source>
        <dbReference type="ARBA" id="ARBA00022801"/>
    </source>
</evidence>
<dbReference type="InterPro" id="IPR001478">
    <property type="entry name" value="PDZ"/>
</dbReference>
<evidence type="ECO:0000313" key="13">
    <source>
        <dbReference type="EMBL" id="GAB0057867.1"/>
    </source>
</evidence>
<dbReference type="Gene3D" id="2.30.42.60">
    <property type="match status" value="1"/>
</dbReference>
<dbReference type="PANTHER" id="PTHR43343:SF3">
    <property type="entry name" value="PROTEASE DO-LIKE 8, CHLOROPLASTIC"/>
    <property type="match status" value="1"/>
</dbReference>
<dbReference type="Pfam" id="PF13180">
    <property type="entry name" value="PDZ_2"/>
    <property type="match status" value="1"/>
</dbReference>
<feature type="region of interest" description="Disordered" evidence="10">
    <location>
        <begin position="593"/>
        <end position="621"/>
    </location>
</feature>
<evidence type="ECO:0000313" key="14">
    <source>
        <dbReference type="Proteomes" id="UP001628193"/>
    </source>
</evidence>
<dbReference type="Pfam" id="PF18509">
    <property type="entry name" value="MCR"/>
    <property type="match status" value="1"/>
</dbReference>
<feature type="domain" description="PDZ" evidence="12">
    <location>
        <begin position="485"/>
        <end position="540"/>
    </location>
</feature>
<feature type="compositionally biased region" description="Pro residues" evidence="10">
    <location>
        <begin position="593"/>
        <end position="604"/>
    </location>
</feature>
<dbReference type="SMART" id="SM00228">
    <property type="entry name" value="PDZ"/>
    <property type="match status" value="2"/>
</dbReference>
<evidence type="ECO:0000256" key="11">
    <source>
        <dbReference type="SAM" id="Phobius"/>
    </source>
</evidence>
<dbReference type="Pfam" id="PF13365">
    <property type="entry name" value="Trypsin_2"/>
    <property type="match status" value="1"/>
</dbReference>
<dbReference type="PRINTS" id="PR00834">
    <property type="entry name" value="PROTEASES2C"/>
</dbReference>
<proteinExistence type="predicted"/>
<comment type="subcellular location">
    <subcellularLocation>
        <location evidence="1">Membrane</location>
        <topology evidence="1">Single-pass membrane protein</topology>
    </subcellularLocation>
</comment>
<dbReference type="InterPro" id="IPR001940">
    <property type="entry name" value="Peptidase_S1C"/>
</dbReference>
<reference evidence="13 14" key="1">
    <citation type="submission" date="2024-05" db="EMBL/GenBank/DDBJ databases">
        <authorList>
            <consortium name="Candidatus Magnetaquicoccaceae bacterium FCR-1 genome sequencing consortium"/>
            <person name="Shimoshige H."/>
            <person name="Shimamura S."/>
            <person name="Taoka A."/>
            <person name="Kobayashi H."/>
            <person name="Maekawa T."/>
        </authorList>
    </citation>
    <scope>NUCLEOTIDE SEQUENCE [LARGE SCALE GENOMIC DNA]</scope>
    <source>
        <strain evidence="13 14">FCR-1</strain>
    </source>
</reference>
<dbReference type="Gene3D" id="2.40.10.120">
    <property type="match status" value="1"/>
</dbReference>
<keyword evidence="2" id="KW-0091">Biomineralization</keyword>
<dbReference type="InterPro" id="IPR009003">
    <property type="entry name" value="Peptidase_S1_PA"/>
</dbReference>
<comment type="caution">
    <text evidence="13">The sequence shown here is derived from an EMBL/GenBank/DDBJ whole genome shotgun (WGS) entry which is preliminary data.</text>
</comment>
<dbReference type="CDD" id="cd06779">
    <property type="entry name" value="cpPDZ_Deg_HtrA-like"/>
    <property type="match status" value="1"/>
</dbReference>
<dbReference type="InterPro" id="IPR051201">
    <property type="entry name" value="Chloro_Bact_Ser_Proteases"/>
</dbReference>
<evidence type="ECO:0000256" key="7">
    <source>
        <dbReference type="ARBA" id="ARBA00022989"/>
    </source>
</evidence>
<keyword evidence="4 11" id="KW-0812">Transmembrane</keyword>
<dbReference type="SUPFAM" id="SSF50156">
    <property type="entry name" value="PDZ domain-like"/>
    <property type="match status" value="2"/>
</dbReference>
<keyword evidence="3" id="KW-0645">Protease</keyword>
<name>A0ABQ0CAF5_9PROT</name>
<accession>A0ABQ0CAF5</accession>
<keyword evidence="5" id="KW-0479">Metal-binding</keyword>
<keyword evidence="6 13" id="KW-0378">Hydrolase</keyword>
<protein>
    <submittedName>
        <fullName evidence="13">Magnetosome protein MamE</fullName>
        <ecNumber evidence="13">3.4.21.-</ecNumber>
    </submittedName>
</protein>
<dbReference type="PANTHER" id="PTHR43343">
    <property type="entry name" value="PEPTIDASE S12"/>
    <property type="match status" value="1"/>
</dbReference>
<organism evidence="13 14">
    <name type="scientific">Candidatus Magnetaquiglobus chichijimensis</name>
    <dbReference type="NCBI Taxonomy" id="3141448"/>
    <lineage>
        <taxon>Bacteria</taxon>
        <taxon>Pseudomonadati</taxon>
        <taxon>Pseudomonadota</taxon>
        <taxon>Magnetococcia</taxon>
        <taxon>Magnetococcales</taxon>
        <taxon>Candidatus Magnetaquicoccaceae</taxon>
        <taxon>Candidatus Magnetaquiglobus</taxon>
    </lineage>
</organism>
<dbReference type="InterPro" id="IPR040963">
    <property type="entry name" value="MCR"/>
</dbReference>
<dbReference type="Pfam" id="PF17820">
    <property type="entry name" value="PDZ_6"/>
    <property type="match status" value="1"/>
</dbReference>
<dbReference type="Gene3D" id="2.30.42.10">
    <property type="match status" value="2"/>
</dbReference>
<evidence type="ECO:0000256" key="3">
    <source>
        <dbReference type="ARBA" id="ARBA00022670"/>
    </source>
</evidence>
<keyword evidence="7 11" id="KW-1133">Transmembrane helix</keyword>
<evidence type="ECO:0000259" key="12">
    <source>
        <dbReference type="PROSITE" id="PS50106"/>
    </source>
</evidence>
<evidence type="ECO:0000256" key="4">
    <source>
        <dbReference type="ARBA" id="ARBA00022692"/>
    </source>
</evidence>
<evidence type="ECO:0000256" key="1">
    <source>
        <dbReference type="ARBA" id="ARBA00004167"/>
    </source>
</evidence>
<reference evidence="13 14" key="2">
    <citation type="submission" date="2024-09" db="EMBL/GenBank/DDBJ databases">
        <title>Draft genome sequence of Candidatus Magnetaquicoccaceae bacterium FCR-1.</title>
        <authorList>
            <person name="Shimoshige H."/>
            <person name="Shimamura S."/>
            <person name="Taoka A."/>
            <person name="Kobayashi H."/>
            <person name="Maekawa T."/>
        </authorList>
    </citation>
    <scope>NUCLEOTIDE SEQUENCE [LARGE SCALE GENOMIC DNA]</scope>
    <source>
        <strain evidence="13 14">FCR-1</strain>
    </source>
</reference>
<evidence type="ECO:0000256" key="5">
    <source>
        <dbReference type="ARBA" id="ARBA00022723"/>
    </source>
</evidence>
<evidence type="ECO:0000256" key="9">
    <source>
        <dbReference type="ARBA" id="ARBA00023136"/>
    </source>
</evidence>
<dbReference type="InterPro" id="IPR041489">
    <property type="entry name" value="PDZ_6"/>
</dbReference>
<feature type="domain" description="PDZ" evidence="12">
    <location>
        <begin position="628"/>
        <end position="709"/>
    </location>
</feature>
<feature type="transmembrane region" description="Helical" evidence="11">
    <location>
        <begin position="16"/>
        <end position="35"/>
    </location>
</feature>
<keyword evidence="9 11" id="KW-0472">Membrane</keyword>
<dbReference type="EMBL" id="BAAFGK010000004">
    <property type="protein sequence ID" value="GAB0057867.1"/>
    <property type="molecule type" value="Genomic_DNA"/>
</dbReference>
<evidence type="ECO:0000256" key="2">
    <source>
        <dbReference type="ARBA" id="ARBA00022591"/>
    </source>
</evidence>
<keyword evidence="8" id="KW-0408">Iron</keyword>
<dbReference type="InterPro" id="IPR036034">
    <property type="entry name" value="PDZ_sf"/>
</dbReference>